<dbReference type="InterPro" id="IPR027493">
    <property type="entry name" value="Ribosomal_bL31_B"/>
</dbReference>
<dbReference type="Proteomes" id="UP001621964">
    <property type="component" value="Unassembled WGS sequence"/>
</dbReference>
<gene>
    <name evidence="5" type="primary">rpmE2</name>
    <name evidence="6" type="ORF">ACI43T_05095</name>
</gene>
<dbReference type="HAMAP" id="MF_00502">
    <property type="entry name" value="Ribosomal_bL31_2"/>
    <property type="match status" value="1"/>
</dbReference>
<dbReference type="NCBIfam" id="TIGR00105">
    <property type="entry name" value="L31"/>
    <property type="match status" value="1"/>
</dbReference>
<dbReference type="InterPro" id="IPR042105">
    <property type="entry name" value="Ribosomal_bL31_sf"/>
</dbReference>
<dbReference type="InterPro" id="IPR002150">
    <property type="entry name" value="Ribosomal_bL31"/>
</dbReference>
<evidence type="ECO:0000313" key="7">
    <source>
        <dbReference type="Proteomes" id="UP001621964"/>
    </source>
</evidence>
<dbReference type="Pfam" id="PF01197">
    <property type="entry name" value="Ribosomal_L31"/>
    <property type="match status" value="1"/>
</dbReference>
<organism evidence="6 7">
    <name type="scientific">Neisseria oralis</name>
    <dbReference type="NCBI Taxonomy" id="1107316"/>
    <lineage>
        <taxon>Bacteria</taxon>
        <taxon>Pseudomonadati</taxon>
        <taxon>Pseudomonadota</taxon>
        <taxon>Betaproteobacteria</taxon>
        <taxon>Neisseriales</taxon>
        <taxon>Neisseriaceae</taxon>
        <taxon>Neisseria</taxon>
    </lineage>
</organism>
<dbReference type="NCBIfam" id="NF002462">
    <property type="entry name" value="PRK01678.1"/>
    <property type="match status" value="1"/>
</dbReference>
<name>A0ABW8Q486_9NEIS</name>
<dbReference type="Gene3D" id="4.10.830.30">
    <property type="entry name" value="Ribosomal protein L31"/>
    <property type="match status" value="1"/>
</dbReference>
<comment type="similarity">
    <text evidence="1 5">Belongs to the bacterial ribosomal protein bL31 family. Type B subfamily.</text>
</comment>
<dbReference type="PANTHER" id="PTHR33280:SF1">
    <property type="entry name" value="LARGE RIBOSOMAL SUBUNIT PROTEIN BL31C"/>
    <property type="match status" value="1"/>
</dbReference>
<dbReference type="PRINTS" id="PR01249">
    <property type="entry name" value="RIBOSOMALL31"/>
</dbReference>
<dbReference type="GO" id="GO:0005840">
    <property type="term" value="C:ribosome"/>
    <property type="evidence" value="ECO:0007669"/>
    <property type="project" value="UniProtKB-KW"/>
</dbReference>
<dbReference type="PROSITE" id="PS01143">
    <property type="entry name" value="RIBOSOMAL_L31"/>
    <property type="match status" value="1"/>
</dbReference>
<keyword evidence="3 5" id="KW-0689">Ribosomal protein</keyword>
<comment type="caution">
    <text evidence="6">The sequence shown here is derived from an EMBL/GenBank/DDBJ whole genome shotgun (WGS) entry which is preliminary data.</text>
</comment>
<dbReference type="InterPro" id="IPR034704">
    <property type="entry name" value="Ribosomal_bL28/bL31-like_sf"/>
</dbReference>
<dbReference type="EMBL" id="JBJGEB010000004">
    <property type="protein sequence ID" value="MFK7641875.1"/>
    <property type="molecule type" value="Genomic_DNA"/>
</dbReference>
<sequence>MKQNIHPENYRTVLFYDGGANEGWLIRSCADTHGKTMVWKDGKEYPLFSLDTSSASHPVYTGKRRNVNVEGRASKFNQRYQSMMSAFRKDK</sequence>
<keyword evidence="7" id="KW-1185">Reference proteome</keyword>
<dbReference type="SUPFAM" id="SSF143800">
    <property type="entry name" value="L28p-like"/>
    <property type="match status" value="1"/>
</dbReference>
<proteinExistence type="inferred from homology"/>
<evidence type="ECO:0000313" key="6">
    <source>
        <dbReference type="EMBL" id="MFK7641875.1"/>
    </source>
</evidence>
<evidence type="ECO:0000256" key="3">
    <source>
        <dbReference type="ARBA" id="ARBA00022980"/>
    </source>
</evidence>
<reference evidence="6 7" key="1">
    <citation type="submission" date="2024-11" db="EMBL/GenBank/DDBJ databases">
        <authorList>
            <person name="Mikucki A.G."/>
            <person name="Kahler C.M."/>
        </authorList>
    </citation>
    <scope>NUCLEOTIDE SEQUENCE [LARGE SCALE GENOMIC DNA]</scope>
    <source>
        <strain evidence="6 7">EXNM717</strain>
    </source>
</reference>
<accession>A0ABW8Q486</accession>
<evidence type="ECO:0000256" key="1">
    <source>
        <dbReference type="ARBA" id="ARBA00008196"/>
    </source>
</evidence>
<keyword evidence="4 5" id="KW-0687">Ribonucleoprotein</keyword>
<evidence type="ECO:0000256" key="2">
    <source>
        <dbReference type="ARBA" id="ARBA00011838"/>
    </source>
</evidence>
<protein>
    <recommendedName>
        <fullName evidence="5">Large ribosomal subunit protein bL31B</fullName>
    </recommendedName>
</protein>
<dbReference type="PANTHER" id="PTHR33280">
    <property type="entry name" value="50S RIBOSOMAL PROTEIN L31, CHLOROPLASTIC"/>
    <property type="match status" value="1"/>
</dbReference>
<dbReference type="RefSeq" id="WP_009173905.1">
    <property type="nucleotide sequence ID" value="NZ_CAUJQB010000333.1"/>
</dbReference>
<comment type="subunit">
    <text evidence="2 5">Part of the 50S ribosomal subunit.</text>
</comment>
<evidence type="ECO:0000256" key="4">
    <source>
        <dbReference type="ARBA" id="ARBA00023274"/>
    </source>
</evidence>
<evidence type="ECO:0000256" key="5">
    <source>
        <dbReference type="HAMAP-Rule" id="MF_00502"/>
    </source>
</evidence>